<dbReference type="SUPFAM" id="SSF56003">
    <property type="entry name" value="Molybdenum cofactor-binding domain"/>
    <property type="match status" value="1"/>
</dbReference>
<dbReference type="InterPro" id="IPR016208">
    <property type="entry name" value="Ald_Oxase/xanthine_DH-like"/>
</dbReference>
<dbReference type="InterPro" id="IPR046867">
    <property type="entry name" value="AldOxase/xan_DH_MoCoBD2"/>
</dbReference>
<feature type="compositionally biased region" description="Gly residues" evidence="1">
    <location>
        <begin position="1"/>
        <end position="13"/>
    </location>
</feature>
<feature type="region of interest" description="Disordered" evidence="1">
    <location>
        <begin position="1"/>
        <end position="25"/>
    </location>
</feature>
<dbReference type="OrthoDB" id="135295at2"/>
<proteinExistence type="predicted"/>
<dbReference type="Gene3D" id="3.90.1170.50">
    <property type="entry name" value="Aldehyde oxidase/xanthine dehydrogenase, a/b hammerhead"/>
    <property type="match status" value="1"/>
</dbReference>
<dbReference type="SUPFAM" id="SSF54665">
    <property type="entry name" value="CO dehydrogenase molybdoprotein N-domain-like"/>
    <property type="match status" value="1"/>
</dbReference>
<evidence type="ECO:0000313" key="4">
    <source>
        <dbReference type="Proteomes" id="UP000321328"/>
    </source>
</evidence>
<dbReference type="InterPro" id="IPR008274">
    <property type="entry name" value="AldOxase/xan_DH_MoCoBD1"/>
</dbReference>
<dbReference type="InterPro" id="IPR000674">
    <property type="entry name" value="Ald_Oxase/Xan_DH_a/b"/>
</dbReference>
<dbReference type="SMART" id="SM01008">
    <property type="entry name" value="Ald_Xan_dh_C"/>
    <property type="match status" value="1"/>
</dbReference>
<evidence type="ECO:0000259" key="2">
    <source>
        <dbReference type="SMART" id="SM01008"/>
    </source>
</evidence>
<gene>
    <name evidence="3" type="ORF">PA7_35810</name>
</gene>
<dbReference type="Pfam" id="PF02738">
    <property type="entry name" value="MoCoBD_1"/>
    <property type="match status" value="1"/>
</dbReference>
<evidence type="ECO:0000313" key="3">
    <source>
        <dbReference type="EMBL" id="GEL19744.1"/>
    </source>
</evidence>
<dbReference type="Pfam" id="PF20256">
    <property type="entry name" value="MoCoBD_2"/>
    <property type="match status" value="1"/>
</dbReference>
<dbReference type="Proteomes" id="UP000321328">
    <property type="component" value="Unassembled WGS sequence"/>
</dbReference>
<dbReference type="GO" id="GO:0005506">
    <property type="term" value="F:iron ion binding"/>
    <property type="evidence" value="ECO:0007669"/>
    <property type="project" value="InterPro"/>
</dbReference>
<dbReference type="GO" id="GO:0016491">
    <property type="term" value="F:oxidoreductase activity"/>
    <property type="evidence" value="ECO:0007669"/>
    <property type="project" value="InterPro"/>
</dbReference>
<feature type="domain" description="Aldehyde oxidase/xanthine dehydrogenase a/b hammerhead" evidence="2">
    <location>
        <begin position="28"/>
        <end position="133"/>
    </location>
</feature>
<dbReference type="PANTHER" id="PTHR11908">
    <property type="entry name" value="XANTHINE DEHYDROGENASE"/>
    <property type="match status" value="1"/>
</dbReference>
<reference evidence="3 4" key="1">
    <citation type="submission" date="2019-07" db="EMBL/GenBank/DDBJ databases">
        <title>Whole genome shotgun sequence of Pseudonocardia asaccharolytica NBRC 16224.</title>
        <authorList>
            <person name="Hosoyama A."/>
            <person name="Uohara A."/>
            <person name="Ohji S."/>
            <person name="Ichikawa N."/>
        </authorList>
    </citation>
    <scope>NUCLEOTIDE SEQUENCE [LARGE SCALE GENOMIC DNA]</scope>
    <source>
        <strain evidence="3 4">NBRC 16224</strain>
    </source>
</reference>
<keyword evidence="4" id="KW-1185">Reference proteome</keyword>
<dbReference type="PANTHER" id="PTHR11908:SF157">
    <property type="entry name" value="XANTHINE DEHYDROGENASE SUBUNIT D-RELATED"/>
    <property type="match status" value="1"/>
</dbReference>
<dbReference type="InterPro" id="IPR036856">
    <property type="entry name" value="Ald_Oxase/Xan_DH_a/b_sf"/>
</dbReference>
<comment type="caution">
    <text evidence="3">The sequence shown here is derived from an EMBL/GenBank/DDBJ whole genome shotgun (WGS) entry which is preliminary data.</text>
</comment>
<protein>
    <submittedName>
        <fullName evidence="3">Aldehyde oxidase</fullName>
    </submittedName>
</protein>
<dbReference type="STRING" id="1123024.GCA_000423625_03110"/>
<accession>A0A511D7X7</accession>
<evidence type="ECO:0000256" key="1">
    <source>
        <dbReference type="SAM" id="MobiDB-lite"/>
    </source>
</evidence>
<dbReference type="InterPro" id="IPR037165">
    <property type="entry name" value="AldOxase/xan_DH_Mopterin-bd_sf"/>
</dbReference>
<dbReference type="AlphaFoldDB" id="A0A511D7X7"/>
<name>A0A511D7X7_9PSEU</name>
<dbReference type="RefSeq" id="WP_051233153.1">
    <property type="nucleotide sequence ID" value="NZ_AUII01000014.1"/>
</dbReference>
<dbReference type="Pfam" id="PF01315">
    <property type="entry name" value="Ald_Xan_dh_C"/>
    <property type="match status" value="1"/>
</dbReference>
<sequence>MTTAGGNGSGSGAIGRRVRRADGEPKVRGSAIYGMDHIEPGMLHAAVRRAEVPAARIVRLDTTAAARMPGVRAVATAADAPGLSGMLVLKDQSVFASEVIRYVGEPIAAVAADTPAQAAAAAAAIELELEPLDPVLDLDTALDSGTRLIHPDWESYQTLVPGPRGGNLAWEARLERGDVAAAFASAYQVVSDEFRVPRQHQSPIEPHAAVARYDHGRFTVHTPSQFPYLVRGRVAELLGVRPSAVRIVVPTIGGGFGGKLDALLEPLACVLARKAGRPVQVLNTRADELRTAGPRENAIVRLRTAVDADGRILAQDGHILADNGANSSGETVACAGVAPLALGGTYRIPAARYLSQVVYTNTPPTAAFRGVNGPYCIYAQEMHMDHIARELGIDRREIRLRNVLRPGQKMVNGQVLSDAFLVEALESVEARAPWAELTARSRPLRGVAVVPVTWITNPGPAEASLKLAEDGTVMVTCAAAEIGTGAVTTGVRQIVAETLSVPIEDVLISAPDTDAGGYDHGAQGSRTTYGMGKAAGDAAEQVRDQILQTAADLLEASPEDLELVGGQVQVVGAPDAAVTLAAVGAAAMWAGGPISASGRFVSPPVPFDAGCMAGALFTHFSAASYHAHLAEVEVDPDTGVVTILRYVVAQDVGRAINPTMIEGQVHGGVAQGLGYAMLENLRLDDAGRVLDAGLESYRLPTALDVPPVDLEILENPCSSGPFGAKGAAEPPIVPVAAVIACAVADAIGRPINELPVSPFAVLGALRQGADVVGAST</sequence>
<dbReference type="EMBL" id="BJVI01000045">
    <property type="protein sequence ID" value="GEL19744.1"/>
    <property type="molecule type" value="Genomic_DNA"/>
</dbReference>
<organism evidence="3 4">
    <name type="scientific">Pseudonocardia asaccharolytica DSM 44247 = NBRC 16224</name>
    <dbReference type="NCBI Taxonomy" id="1123024"/>
    <lineage>
        <taxon>Bacteria</taxon>
        <taxon>Bacillati</taxon>
        <taxon>Actinomycetota</taxon>
        <taxon>Actinomycetes</taxon>
        <taxon>Pseudonocardiales</taxon>
        <taxon>Pseudonocardiaceae</taxon>
        <taxon>Pseudonocardia</taxon>
    </lineage>
</organism>
<dbReference type="Gene3D" id="3.30.365.10">
    <property type="entry name" value="Aldehyde oxidase/xanthine dehydrogenase, molybdopterin binding domain"/>
    <property type="match status" value="4"/>
</dbReference>